<reference evidence="2" key="1">
    <citation type="submission" date="2016-04" db="EMBL/GenBank/DDBJ databases">
        <title>bacterial bmFPluxCDABFEG.</title>
        <authorList>
            <person name="Karatani H."/>
        </authorList>
    </citation>
    <scope>NUCLEOTIDE SEQUENCE</scope>
    <source>
        <strain evidence="2">BmFP</strain>
    </source>
</reference>
<dbReference type="Pfam" id="PF04443">
    <property type="entry name" value="LuxE"/>
    <property type="match status" value="1"/>
</dbReference>
<dbReference type="InterPro" id="IPR042099">
    <property type="entry name" value="ANL_N_sf"/>
</dbReference>
<dbReference type="AlphaFoldDB" id="A0A160NTV4"/>
<protein>
    <submittedName>
        <fullName evidence="2">Acyl-protein</fullName>
    </submittedName>
</protein>
<dbReference type="InterPro" id="IPR007534">
    <property type="entry name" value="LuxE"/>
</dbReference>
<dbReference type="InterPro" id="IPR016671">
    <property type="entry name" value="LuxE_bac"/>
</dbReference>
<sequence length="373" mass="42908">MTITLDTCEKDIIVSTEIDDIIFTSSPLDITYDEQERIKHKLILESFRYHYNNNEDYKYFCNAQGVDENVSSLDDIPVFPTSMFKYAKICTADESNIENWFTSSGTSGVKSHIARDRVSIERLLGSVNYGMKYLGSFHENQLELVNMGPDRFNAKNVWFKYVMSLVELLYPTTFTVNNDEIDFELTIKSLKEIYNKGKGICLIGPPYFIYLLCQYMKENDIEFNAGNRIFIITGGGWKTKQKQALNRQDFNQLLMETFHLAHESQIRDTFNQVELNTCFFEDNRQRKHVPPWVYARALDPVTLKPVEDGQEGLISYMDASSTSYPTFIVTDDIGIIHTIKAPDPHQGTTIDIVRRLNTREQKGCSLSMSSGLK</sequence>
<evidence type="ECO:0000259" key="1">
    <source>
        <dbReference type="Pfam" id="PF04443"/>
    </source>
</evidence>
<dbReference type="EMBL" id="LC144829">
    <property type="protein sequence ID" value="BAU80911.1"/>
    <property type="molecule type" value="Genomic_DNA"/>
</dbReference>
<proteinExistence type="predicted"/>
<dbReference type="PIRSF" id="PIRSF016580">
    <property type="entry name" value="Acyl-protein_synthetase_LuxE"/>
    <property type="match status" value="1"/>
</dbReference>
<evidence type="ECO:0000313" key="2">
    <source>
        <dbReference type="EMBL" id="BAU80911.1"/>
    </source>
</evidence>
<dbReference type="GO" id="GO:0008218">
    <property type="term" value="P:bioluminescence"/>
    <property type="evidence" value="ECO:0007669"/>
    <property type="project" value="InterPro"/>
</dbReference>
<gene>
    <name evidence="2" type="primary">luxE</name>
</gene>
<feature type="domain" description="Acyl-protein synthetase LuxE" evidence="1">
    <location>
        <begin position="9"/>
        <end position="371"/>
    </location>
</feature>
<name>A0A160NTV4_PHOPO</name>
<organism evidence="2">
    <name type="scientific">Photobacterium phosphoreum</name>
    <dbReference type="NCBI Taxonomy" id="659"/>
    <lineage>
        <taxon>Bacteria</taxon>
        <taxon>Pseudomonadati</taxon>
        <taxon>Pseudomonadota</taxon>
        <taxon>Gammaproteobacteria</taxon>
        <taxon>Vibrionales</taxon>
        <taxon>Vibrionaceae</taxon>
        <taxon>Photobacterium</taxon>
    </lineage>
</organism>
<dbReference type="Gene3D" id="3.40.50.12780">
    <property type="entry name" value="N-terminal domain of ligase-like"/>
    <property type="match status" value="1"/>
</dbReference>
<accession>A0A160NTV4</accession>
<dbReference type="GO" id="GO:0047474">
    <property type="term" value="F:long-chain fatty acid--protein ligase activity"/>
    <property type="evidence" value="ECO:0007669"/>
    <property type="project" value="InterPro"/>
</dbReference>